<accession>A0AAW6UU99</accession>
<evidence type="ECO:0000259" key="4">
    <source>
        <dbReference type="Pfam" id="PF01443"/>
    </source>
</evidence>
<comment type="caution">
    <text evidence="6">The sequence shown here is derived from an EMBL/GenBank/DDBJ whole genome shotgun (WGS) entry which is preliminary data.</text>
</comment>
<evidence type="ECO:0000256" key="1">
    <source>
        <dbReference type="ARBA" id="ARBA00010873"/>
    </source>
</evidence>
<evidence type="ECO:0000313" key="6">
    <source>
        <dbReference type="EMBL" id="MDK1685312.1"/>
    </source>
</evidence>
<gene>
    <name evidence="6" type="ORF">QOR41_16230</name>
</gene>
<feature type="domain" description="MobA/MobL protein" evidence="5">
    <location>
        <begin position="66"/>
        <end position="234"/>
    </location>
</feature>
<dbReference type="Gene3D" id="3.40.50.300">
    <property type="entry name" value="P-loop containing nucleotide triphosphate hydrolases"/>
    <property type="match status" value="2"/>
</dbReference>
<dbReference type="InterPro" id="IPR027351">
    <property type="entry name" value="(+)RNA_virus_helicase_core_dom"/>
</dbReference>
<dbReference type="InterPro" id="IPR027417">
    <property type="entry name" value="P-loop_NTPase"/>
</dbReference>
<evidence type="ECO:0000259" key="5">
    <source>
        <dbReference type="Pfam" id="PF03389"/>
    </source>
</evidence>
<dbReference type="CDD" id="cd18809">
    <property type="entry name" value="SF1_C_RecD"/>
    <property type="match status" value="1"/>
</dbReference>
<reference evidence="6" key="1">
    <citation type="submission" date="2023-04" db="EMBL/GenBank/DDBJ databases">
        <title>The environmental microbiomes in feedlot watering bowls are a reservoir of florfenicol resistance for bovine respiratory disease pathogens.</title>
        <authorList>
            <person name="Kos D.W."/>
            <person name="Ruzzini A.C."/>
            <person name="Schreiner B."/>
            <person name="Jelinski M.D."/>
        </authorList>
    </citation>
    <scope>NUCLEOTIDE SEQUENCE</scope>
    <source>
        <strain evidence="6">WB3</strain>
        <plasmid evidence="6">pWB3</plasmid>
    </source>
</reference>
<feature type="region of interest" description="Disordered" evidence="3">
    <location>
        <begin position="972"/>
        <end position="998"/>
    </location>
</feature>
<evidence type="ECO:0000256" key="3">
    <source>
        <dbReference type="SAM" id="MobiDB-lite"/>
    </source>
</evidence>
<evidence type="ECO:0000313" key="7">
    <source>
        <dbReference type="Proteomes" id="UP001241935"/>
    </source>
</evidence>
<dbReference type="Proteomes" id="UP001241935">
    <property type="component" value="Unassembled WGS sequence"/>
</dbReference>
<organism evidence="6 7">
    <name type="scientific">Acinetobacter terrestris</name>
    <dbReference type="NCBI Taxonomy" id="2529843"/>
    <lineage>
        <taxon>Bacteria</taxon>
        <taxon>Pseudomonadati</taxon>
        <taxon>Pseudomonadota</taxon>
        <taxon>Gammaproteobacteria</taxon>
        <taxon>Moraxellales</taxon>
        <taxon>Moraxellaceae</taxon>
        <taxon>Acinetobacter</taxon>
        <taxon>Acinetobacter Taxon 24</taxon>
    </lineage>
</organism>
<dbReference type="PANTHER" id="PTHR47642">
    <property type="entry name" value="ATP-DEPENDENT DNA HELICASE"/>
    <property type="match status" value="1"/>
</dbReference>
<dbReference type="Pfam" id="PF03389">
    <property type="entry name" value="MobA_MobL"/>
    <property type="match status" value="1"/>
</dbReference>
<dbReference type="PANTHER" id="PTHR47642:SF5">
    <property type="entry name" value="ATP-DEPENDENT DNA HELICASE"/>
    <property type="match status" value="1"/>
</dbReference>
<dbReference type="EMBL" id="JASKNE010000006">
    <property type="protein sequence ID" value="MDK1685312.1"/>
    <property type="molecule type" value="Genomic_DNA"/>
</dbReference>
<dbReference type="InterPro" id="IPR051055">
    <property type="entry name" value="PIF1_helicase"/>
</dbReference>
<dbReference type="CDD" id="cd17933">
    <property type="entry name" value="DEXSc_RecD-like"/>
    <property type="match status" value="1"/>
</dbReference>
<geneLocation type="plasmid" evidence="6">
    <name>pWB3</name>
</geneLocation>
<keyword evidence="2" id="KW-0184">Conjugation</keyword>
<evidence type="ECO:0000256" key="2">
    <source>
        <dbReference type="ARBA" id="ARBA00022971"/>
    </source>
</evidence>
<comment type="similarity">
    <text evidence="1">Belongs to the MobA/MobL family.</text>
</comment>
<dbReference type="Pfam" id="PF01443">
    <property type="entry name" value="Viral_helicase1"/>
    <property type="match status" value="1"/>
</dbReference>
<dbReference type="AlphaFoldDB" id="A0AAW6UU99"/>
<feature type="domain" description="(+)RNA virus helicase C-terminal" evidence="4">
    <location>
        <begin position="686"/>
        <end position="735"/>
    </location>
</feature>
<dbReference type="SUPFAM" id="SSF52540">
    <property type="entry name" value="P-loop containing nucleoside triphosphate hydrolases"/>
    <property type="match status" value="2"/>
</dbReference>
<proteinExistence type="inferred from homology"/>
<feature type="compositionally biased region" description="Polar residues" evidence="3">
    <location>
        <begin position="984"/>
        <end position="998"/>
    </location>
</feature>
<dbReference type="Gene3D" id="3.30.930.30">
    <property type="match status" value="1"/>
</dbReference>
<sequence length="998" mass="114079">MTTAVGMHASAFLSEKQKKQIQNRRIMAIYHLSVKSGRQYGSSGSRGASHYAYINREGKYKREDLENIKSGNLPNWAKDAAHFWKSADKNERINGRIYTELEISLPRELNKEQREELVQEFVDKTLGKNFTYSYAIHSPLASDGEQNPHIHLMFSERKLDGIDRDEVQHFKRYNPTNPEKGGAGKDRYFSSKVFVADTRLSWANHVNDFCENLGLDARIDHRSYKAQGLELSSQNFRADYVSNHKYFINENIKNIRHQNGEIIIERPSEVIRALTSNQSVFTARDLERFVMAHTDSQEQYLKAYEAVMTCPDMAMLFGKDKVVFSSKELVGIEDSITAFIYNANEQSRVQKPFNLTEKFTLNAVKIADKRTFNREQEAAYYTLTSTDRISLLNGSAGTGKSYVLSAVSEAFKTSDYKVHGIALQAITARAISDDCNIPSSTIASFLARYESGNFEINNKTVLILDEAGMVGSRDMQKLLMIVEKHDAQIKLVGDSYQLSAVSAGSAFAHIQDNLDKKNIASLENIQRQKYAKESEKMIEASKLLSKHEVDKALDIYKTINAVNEYESHDLALAKTIKSWSEDSSENKLMLAHSNNDVNELNRMARNVLIKNGQLSATGNHVKTAFGDIEITVGEKIVFKQNDSKLKVSNGETAKVIGFEKDNLNNIKFMMVQSDRNNEIIKVDLNEYNQFKYGYANTIHSSQGMTVDNAYIVASENMNANLTYVALTRHKHNVEINYSAMSFTTNEKEFVKRPDGKISYDQNYNPVEKEVTPFENFKKVLGRSEKKEFSTDFTLVDKQEKLIKAYLQDHRHHIEDKREIYGINSKIHALTSENRTFTKEEIVTEVRANLKSKSILGDEIGSIRGMKIAKGELLKLEEGLQIKTGFFKKETFEKGTELKVLDAYKMKDKPMIKARINDMEYEIPFEKLSVKYSDRYFTEFKDQSAHRFTARNKTEVYSEYREQLLKQKITAPEENLNAPNHKMKLQSNLNTTPRNTPRI</sequence>
<protein>
    <submittedName>
        <fullName evidence="6">AAA family ATPase</fullName>
    </submittedName>
</protein>
<keyword evidence="6" id="KW-0614">Plasmid</keyword>
<dbReference type="InterPro" id="IPR005053">
    <property type="entry name" value="MobA_MobL"/>
</dbReference>
<dbReference type="Pfam" id="PF13604">
    <property type="entry name" value="AAA_30"/>
    <property type="match status" value="1"/>
</dbReference>
<dbReference type="GO" id="GO:0005524">
    <property type="term" value="F:ATP binding"/>
    <property type="evidence" value="ECO:0007669"/>
    <property type="project" value="InterPro"/>
</dbReference>
<name>A0AAW6UU99_9GAMM</name>
<dbReference type="Gene3D" id="2.30.30.940">
    <property type="match status" value="1"/>
</dbReference>